<sequence length="250" mass="26266">MAKKSPKREPNGAEEQLHDATRALAEAAAKLGSSLGGQISAEAEATVSKGLLSAAKALANATAWIGSRTATLSTREQLIRSAARLFSERGFNGVSLEDIAIAAGFTKGAVYSQFNSKEQLFLEATRYGLDALAEELARAAAGSSSGADAERGNAPAEIPLSLDQAYALAVEAILFGIRVPAWREQVITIVREYVRLLPRVANGATDAPGDVSESEQQVLPHELTAFSLGAMFALLQSLGLDEVDHTNSQG</sequence>
<dbReference type="PROSITE" id="PS50977">
    <property type="entry name" value="HTH_TETR_2"/>
    <property type="match status" value="1"/>
</dbReference>
<dbReference type="RefSeq" id="WP_167149310.1">
    <property type="nucleotide sequence ID" value="NZ_JAAMOX010000001.1"/>
</dbReference>
<dbReference type="Gene3D" id="1.10.357.10">
    <property type="entry name" value="Tetracycline Repressor, domain 2"/>
    <property type="match status" value="1"/>
</dbReference>
<dbReference type="PANTHER" id="PTHR47506">
    <property type="entry name" value="TRANSCRIPTIONAL REGULATORY PROTEIN"/>
    <property type="match status" value="1"/>
</dbReference>
<dbReference type="PANTHER" id="PTHR47506:SF1">
    <property type="entry name" value="HTH-TYPE TRANSCRIPTIONAL REGULATOR YJDC"/>
    <property type="match status" value="1"/>
</dbReference>
<reference evidence="6 7" key="1">
    <citation type="submission" date="2020-02" db="EMBL/GenBank/DDBJ databases">
        <title>Sequencing the genomes of 1000 actinobacteria strains.</title>
        <authorList>
            <person name="Klenk H.-P."/>
        </authorList>
    </citation>
    <scope>NUCLEOTIDE SEQUENCE [LARGE SCALE GENOMIC DNA]</scope>
    <source>
        <strain evidence="6 7">DSM 27960</strain>
    </source>
</reference>
<evidence type="ECO:0000313" key="7">
    <source>
        <dbReference type="Proteomes" id="UP000541033"/>
    </source>
</evidence>
<dbReference type="Pfam" id="PF00440">
    <property type="entry name" value="TetR_N"/>
    <property type="match status" value="1"/>
</dbReference>
<dbReference type="InterPro" id="IPR001647">
    <property type="entry name" value="HTH_TetR"/>
</dbReference>
<comment type="caution">
    <text evidence="6">The sequence shown here is derived from an EMBL/GenBank/DDBJ whole genome shotgun (WGS) entry which is preliminary data.</text>
</comment>
<dbReference type="PRINTS" id="PR00455">
    <property type="entry name" value="HTHTETR"/>
</dbReference>
<dbReference type="EMBL" id="JAAMOX010000001">
    <property type="protein sequence ID" value="NIH53584.1"/>
    <property type="molecule type" value="Genomic_DNA"/>
</dbReference>
<dbReference type="SUPFAM" id="SSF46689">
    <property type="entry name" value="Homeodomain-like"/>
    <property type="match status" value="1"/>
</dbReference>
<dbReference type="GO" id="GO:0003677">
    <property type="term" value="F:DNA binding"/>
    <property type="evidence" value="ECO:0007669"/>
    <property type="project" value="UniProtKB-UniRule"/>
</dbReference>
<feature type="DNA-binding region" description="H-T-H motif" evidence="4">
    <location>
        <begin position="95"/>
        <end position="114"/>
    </location>
</feature>
<evidence type="ECO:0000256" key="1">
    <source>
        <dbReference type="ARBA" id="ARBA00023015"/>
    </source>
</evidence>
<evidence type="ECO:0000256" key="3">
    <source>
        <dbReference type="ARBA" id="ARBA00023163"/>
    </source>
</evidence>
<dbReference type="AlphaFoldDB" id="A0A7X5R0X1"/>
<feature type="domain" description="HTH tetR-type" evidence="5">
    <location>
        <begin position="72"/>
        <end position="132"/>
    </location>
</feature>
<gene>
    <name evidence="6" type="ORF">FHX76_001452</name>
</gene>
<evidence type="ECO:0000256" key="4">
    <source>
        <dbReference type="PROSITE-ProRule" id="PRU00335"/>
    </source>
</evidence>
<name>A0A7X5R0X1_9MICO</name>
<evidence type="ECO:0000313" key="6">
    <source>
        <dbReference type="EMBL" id="NIH53584.1"/>
    </source>
</evidence>
<organism evidence="6 7">
    <name type="scientific">Lysinibacter cavernae</name>
    <dbReference type="NCBI Taxonomy" id="1640652"/>
    <lineage>
        <taxon>Bacteria</taxon>
        <taxon>Bacillati</taxon>
        <taxon>Actinomycetota</taxon>
        <taxon>Actinomycetes</taxon>
        <taxon>Micrococcales</taxon>
        <taxon>Microbacteriaceae</taxon>
        <taxon>Lysinibacter</taxon>
    </lineage>
</organism>
<keyword evidence="3" id="KW-0804">Transcription</keyword>
<keyword evidence="7" id="KW-1185">Reference proteome</keyword>
<evidence type="ECO:0000256" key="2">
    <source>
        <dbReference type="ARBA" id="ARBA00023125"/>
    </source>
</evidence>
<protein>
    <submittedName>
        <fullName evidence="6">AcrR family transcriptional regulator</fullName>
    </submittedName>
</protein>
<evidence type="ECO:0000259" key="5">
    <source>
        <dbReference type="PROSITE" id="PS50977"/>
    </source>
</evidence>
<keyword evidence="1" id="KW-0805">Transcription regulation</keyword>
<dbReference type="InterPro" id="IPR009057">
    <property type="entry name" value="Homeodomain-like_sf"/>
</dbReference>
<accession>A0A7X5R0X1</accession>
<keyword evidence="2 4" id="KW-0238">DNA-binding</keyword>
<dbReference type="Proteomes" id="UP000541033">
    <property type="component" value="Unassembled WGS sequence"/>
</dbReference>
<proteinExistence type="predicted"/>